<feature type="transmembrane region" description="Helical" evidence="1">
    <location>
        <begin position="85"/>
        <end position="106"/>
    </location>
</feature>
<keyword evidence="1" id="KW-0472">Membrane</keyword>
<feature type="chain" id="PRO_5034723726" evidence="2">
    <location>
        <begin position="17"/>
        <end position="165"/>
    </location>
</feature>
<feature type="transmembrane region" description="Helical" evidence="1">
    <location>
        <begin position="41"/>
        <end position="64"/>
    </location>
</feature>
<evidence type="ECO:0000313" key="3">
    <source>
        <dbReference type="EMBL" id="KAF5341868.1"/>
    </source>
</evidence>
<name>A0A8H5CI17_9AGAR</name>
<dbReference type="AlphaFoldDB" id="A0A8H5CI17"/>
<accession>A0A8H5CI17</accession>
<organism evidence="3 4">
    <name type="scientific">Ephemerocybe angulata</name>
    <dbReference type="NCBI Taxonomy" id="980116"/>
    <lineage>
        <taxon>Eukaryota</taxon>
        <taxon>Fungi</taxon>
        <taxon>Dikarya</taxon>
        <taxon>Basidiomycota</taxon>
        <taxon>Agaricomycotina</taxon>
        <taxon>Agaricomycetes</taxon>
        <taxon>Agaricomycetidae</taxon>
        <taxon>Agaricales</taxon>
        <taxon>Agaricineae</taxon>
        <taxon>Psathyrellaceae</taxon>
        <taxon>Ephemerocybe</taxon>
    </lineage>
</organism>
<keyword evidence="4" id="KW-1185">Reference proteome</keyword>
<proteinExistence type="predicted"/>
<evidence type="ECO:0000256" key="1">
    <source>
        <dbReference type="SAM" id="Phobius"/>
    </source>
</evidence>
<dbReference type="EMBL" id="JAACJK010000001">
    <property type="protein sequence ID" value="KAF5341868.1"/>
    <property type="molecule type" value="Genomic_DNA"/>
</dbReference>
<comment type="caution">
    <text evidence="3">The sequence shown here is derived from an EMBL/GenBank/DDBJ whole genome shotgun (WGS) entry which is preliminary data.</text>
</comment>
<sequence length="165" mass="18434">MVAFFSILGLAVMVLAVLHVPYVSCNGKKLNKENRKSVDALSVLIVVYELLSTALLAYGCFRSLRIAGNFKWDKKGLFFLILQEGLLYTGFVTAFTTATMILTYLGSFASRSLNALTLPISGMMMARFLIHVREWKRPDEFTATHLHVAPSEMEFQHSVDGPLPK</sequence>
<keyword evidence="2" id="KW-0732">Signal</keyword>
<evidence type="ECO:0000256" key="2">
    <source>
        <dbReference type="SAM" id="SignalP"/>
    </source>
</evidence>
<feature type="signal peptide" evidence="2">
    <location>
        <begin position="1"/>
        <end position="16"/>
    </location>
</feature>
<evidence type="ECO:0000313" key="4">
    <source>
        <dbReference type="Proteomes" id="UP000541558"/>
    </source>
</evidence>
<reference evidence="3 4" key="1">
    <citation type="journal article" date="2020" name="ISME J.">
        <title>Uncovering the hidden diversity of litter-decomposition mechanisms in mushroom-forming fungi.</title>
        <authorList>
            <person name="Floudas D."/>
            <person name="Bentzer J."/>
            <person name="Ahren D."/>
            <person name="Johansson T."/>
            <person name="Persson P."/>
            <person name="Tunlid A."/>
        </authorList>
    </citation>
    <scope>NUCLEOTIDE SEQUENCE [LARGE SCALE GENOMIC DNA]</scope>
    <source>
        <strain evidence="3 4">CBS 175.51</strain>
    </source>
</reference>
<dbReference type="Proteomes" id="UP000541558">
    <property type="component" value="Unassembled WGS sequence"/>
</dbReference>
<gene>
    <name evidence="3" type="ORF">D9611_001859</name>
</gene>
<protein>
    <submittedName>
        <fullName evidence="3">Uncharacterized protein</fullName>
    </submittedName>
</protein>
<keyword evidence="1" id="KW-0812">Transmembrane</keyword>
<keyword evidence="1" id="KW-1133">Transmembrane helix</keyword>
<dbReference type="OrthoDB" id="3267855at2759"/>